<feature type="compositionally biased region" description="Basic residues" evidence="1">
    <location>
        <begin position="47"/>
        <end position="58"/>
    </location>
</feature>
<feature type="compositionally biased region" description="Polar residues" evidence="1">
    <location>
        <begin position="11"/>
        <end position="24"/>
    </location>
</feature>
<gene>
    <name evidence="2" type="ORF">Bca52824_062887</name>
</gene>
<keyword evidence="3" id="KW-1185">Reference proteome</keyword>
<dbReference type="EMBL" id="JAAMPC010000013">
    <property type="protein sequence ID" value="KAG2268332.1"/>
    <property type="molecule type" value="Genomic_DNA"/>
</dbReference>
<feature type="region of interest" description="Disordered" evidence="1">
    <location>
        <begin position="1"/>
        <end position="72"/>
    </location>
</feature>
<dbReference type="AlphaFoldDB" id="A0A8X7QFF0"/>
<dbReference type="Proteomes" id="UP000886595">
    <property type="component" value="Unassembled WGS sequence"/>
</dbReference>
<evidence type="ECO:0000313" key="2">
    <source>
        <dbReference type="EMBL" id="KAG2268332.1"/>
    </source>
</evidence>
<evidence type="ECO:0000313" key="3">
    <source>
        <dbReference type="Proteomes" id="UP000886595"/>
    </source>
</evidence>
<accession>A0A8X7QFF0</accession>
<sequence length="72" mass="8475">MLCPPGHRPSWKSTSTRTQSNHAFGSSAEMMGSNTWKHETRPNRMTQRIRKSRHGKSLRTRETDRHKWNQIS</sequence>
<evidence type="ECO:0000256" key="1">
    <source>
        <dbReference type="SAM" id="MobiDB-lite"/>
    </source>
</evidence>
<proteinExistence type="predicted"/>
<protein>
    <submittedName>
        <fullName evidence="2">Uncharacterized protein</fullName>
    </submittedName>
</protein>
<name>A0A8X7QFF0_BRACI</name>
<feature type="compositionally biased region" description="Basic and acidic residues" evidence="1">
    <location>
        <begin position="59"/>
        <end position="72"/>
    </location>
</feature>
<organism evidence="2 3">
    <name type="scientific">Brassica carinata</name>
    <name type="common">Ethiopian mustard</name>
    <name type="synonym">Abyssinian cabbage</name>
    <dbReference type="NCBI Taxonomy" id="52824"/>
    <lineage>
        <taxon>Eukaryota</taxon>
        <taxon>Viridiplantae</taxon>
        <taxon>Streptophyta</taxon>
        <taxon>Embryophyta</taxon>
        <taxon>Tracheophyta</taxon>
        <taxon>Spermatophyta</taxon>
        <taxon>Magnoliopsida</taxon>
        <taxon>eudicotyledons</taxon>
        <taxon>Gunneridae</taxon>
        <taxon>Pentapetalae</taxon>
        <taxon>rosids</taxon>
        <taxon>malvids</taxon>
        <taxon>Brassicales</taxon>
        <taxon>Brassicaceae</taxon>
        <taxon>Brassiceae</taxon>
        <taxon>Brassica</taxon>
    </lineage>
</organism>
<comment type="caution">
    <text evidence="2">The sequence shown here is derived from an EMBL/GenBank/DDBJ whole genome shotgun (WGS) entry which is preliminary data.</text>
</comment>
<reference evidence="2 3" key="1">
    <citation type="submission" date="2020-02" db="EMBL/GenBank/DDBJ databases">
        <authorList>
            <person name="Ma Q."/>
            <person name="Huang Y."/>
            <person name="Song X."/>
            <person name="Pei D."/>
        </authorList>
    </citation>
    <scope>NUCLEOTIDE SEQUENCE [LARGE SCALE GENOMIC DNA]</scope>
    <source>
        <strain evidence="2">Sxm20200214</strain>
        <tissue evidence="2">Leaf</tissue>
    </source>
</reference>
<dbReference type="OrthoDB" id="10282462at2759"/>